<dbReference type="InterPro" id="IPR027359">
    <property type="entry name" value="Volt_channel_dom_sf"/>
</dbReference>
<name>A0ABN1AL70_9ACTN</name>
<dbReference type="RefSeq" id="WP_346097384.1">
    <property type="nucleotide sequence ID" value="NZ_BAAABY010000034.1"/>
</dbReference>
<evidence type="ECO:0000256" key="3">
    <source>
        <dbReference type="ARBA" id="ARBA00022692"/>
    </source>
</evidence>
<organism evidence="10 11">
    <name type="scientific">Streptomyces olivaceiscleroticus</name>
    <dbReference type="NCBI Taxonomy" id="68245"/>
    <lineage>
        <taxon>Bacteria</taxon>
        <taxon>Bacillati</taxon>
        <taxon>Actinomycetota</taxon>
        <taxon>Actinomycetes</taxon>
        <taxon>Kitasatosporales</taxon>
        <taxon>Streptomycetaceae</taxon>
        <taxon>Streptomyces</taxon>
    </lineage>
</organism>
<dbReference type="PANTHER" id="PTHR11537">
    <property type="entry name" value="VOLTAGE-GATED POTASSIUM CHANNEL"/>
    <property type="match status" value="1"/>
</dbReference>
<evidence type="ECO:0000256" key="4">
    <source>
        <dbReference type="ARBA" id="ARBA00022989"/>
    </source>
</evidence>
<dbReference type="Gene3D" id="1.20.5.110">
    <property type="match status" value="1"/>
</dbReference>
<reference evidence="10 11" key="1">
    <citation type="journal article" date="2019" name="Int. J. Syst. Evol. Microbiol.">
        <title>The Global Catalogue of Microorganisms (GCM) 10K type strain sequencing project: providing services to taxonomists for standard genome sequencing and annotation.</title>
        <authorList>
            <consortium name="The Broad Institute Genomics Platform"/>
            <consortium name="The Broad Institute Genome Sequencing Center for Infectious Disease"/>
            <person name="Wu L."/>
            <person name="Ma J."/>
        </authorList>
    </citation>
    <scope>NUCLEOTIDE SEQUENCE [LARGE SCALE GENOMIC DNA]</scope>
    <source>
        <strain evidence="10 11">JCM 4805</strain>
    </source>
</reference>
<evidence type="ECO:0000256" key="1">
    <source>
        <dbReference type="ARBA" id="ARBA00004141"/>
    </source>
</evidence>
<evidence type="ECO:0000313" key="10">
    <source>
        <dbReference type="EMBL" id="GAA0478846.1"/>
    </source>
</evidence>
<comment type="caution">
    <text evidence="10">The sequence shown here is derived from an EMBL/GenBank/DDBJ whole genome shotgun (WGS) entry which is preliminary data.</text>
</comment>
<keyword evidence="2" id="KW-0813">Transport</keyword>
<dbReference type="SUPFAM" id="SSF81324">
    <property type="entry name" value="Voltage-gated potassium channels"/>
    <property type="match status" value="1"/>
</dbReference>
<keyword evidence="6 8" id="KW-0472">Membrane</keyword>
<sequence length="219" mass="23694">MADDHRARSWERRTEKPLLAASLVFFAAYALHVLAPGLPGPLHDLCTALALAAWALFAADYAVRLVHSGSVARFVRGHPLDTLVLLLPLLRPLRLVRLYNAVQQRRHRPRLSLYGRVMAYAGLSALLLGFAASLVVWQHERGAPGATIRSFGDSVWWACSTLTTTGYGDVAPVTPAGRVAAVALMACGVGLLSAVTGAFSSWLIRSFRTEDEKRPPEGA</sequence>
<keyword evidence="7 10" id="KW-0407">Ion channel</keyword>
<evidence type="ECO:0000313" key="11">
    <source>
        <dbReference type="Proteomes" id="UP001500909"/>
    </source>
</evidence>
<dbReference type="GO" id="GO:0034220">
    <property type="term" value="P:monoatomic ion transmembrane transport"/>
    <property type="evidence" value="ECO:0007669"/>
    <property type="project" value="UniProtKB-KW"/>
</dbReference>
<evidence type="ECO:0000256" key="8">
    <source>
        <dbReference type="SAM" id="Phobius"/>
    </source>
</evidence>
<dbReference type="InterPro" id="IPR028325">
    <property type="entry name" value="VG_K_chnl"/>
</dbReference>
<proteinExistence type="predicted"/>
<feature type="transmembrane region" description="Helical" evidence="8">
    <location>
        <begin position="18"/>
        <end position="35"/>
    </location>
</feature>
<keyword evidence="11" id="KW-1185">Reference proteome</keyword>
<dbReference type="Proteomes" id="UP001500909">
    <property type="component" value="Unassembled WGS sequence"/>
</dbReference>
<dbReference type="PANTHER" id="PTHR11537:SF254">
    <property type="entry name" value="POTASSIUM VOLTAGE-GATED CHANNEL PROTEIN SHAB"/>
    <property type="match status" value="1"/>
</dbReference>
<evidence type="ECO:0000256" key="6">
    <source>
        <dbReference type="ARBA" id="ARBA00023136"/>
    </source>
</evidence>
<dbReference type="Gene3D" id="1.10.287.70">
    <property type="match status" value="1"/>
</dbReference>
<comment type="subcellular location">
    <subcellularLocation>
        <location evidence="1">Membrane</location>
        <topology evidence="1">Multi-pass membrane protein</topology>
    </subcellularLocation>
</comment>
<keyword evidence="3 8" id="KW-0812">Transmembrane</keyword>
<dbReference type="InterPro" id="IPR013099">
    <property type="entry name" value="K_chnl_dom"/>
</dbReference>
<accession>A0ABN1AL70</accession>
<feature type="transmembrane region" description="Helical" evidence="8">
    <location>
        <begin position="47"/>
        <end position="66"/>
    </location>
</feature>
<gene>
    <name evidence="10" type="ORF">GCM10010361_49300</name>
</gene>
<feature type="transmembrane region" description="Helical" evidence="8">
    <location>
        <begin position="113"/>
        <end position="137"/>
    </location>
</feature>
<dbReference type="Pfam" id="PF07885">
    <property type="entry name" value="Ion_trans_2"/>
    <property type="match status" value="1"/>
</dbReference>
<evidence type="ECO:0000256" key="7">
    <source>
        <dbReference type="ARBA" id="ARBA00023303"/>
    </source>
</evidence>
<feature type="domain" description="Potassium channel" evidence="9">
    <location>
        <begin position="148"/>
        <end position="204"/>
    </location>
</feature>
<evidence type="ECO:0000259" key="9">
    <source>
        <dbReference type="Pfam" id="PF07885"/>
    </source>
</evidence>
<feature type="transmembrane region" description="Helical" evidence="8">
    <location>
        <begin position="179"/>
        <end position="204"/>
    </location>
</feature>
<evidence type="ECO:0000256" key="5">
    <source>
        <dbReference type="ARBA" id="ARBA00023065"/>
    </source>
</evidence>
<keyword evidence="4 8" id="KW-1133">Transmembrane helix</keyword>
<dbReference type="Gene3D" id="1.20.120.350">
    <property type="entry name" value="Voltage-gated potassium channels. Chain C"/>
    <property type="match status" value="1"/>
</dbReference>
<dbReference type="EMBL" id="BAAABY010000034">
    <property type="protein sequence ID" value="GAA0478846.1"/>
    <property type="molecule type" value="Genomic_DNA"/>
</dbReference>
<keyword evidence="5" id="KW-0406">Ion transport</keyword>
<protein>
    <submittedName>
        <fullName evidence="10">Potassium channel family protein</fullName>
    </submittedName>
</protein>
<evidence type="ECO:0000256" key="2">
    <source>
        <dbReference type="ARBA" id="ARBA00022448"/>
    </source>
</evidence>